<keyword evidence="2" id="KW-0479">Metal-binding</keyword>
<keyword evidence="1" id="KW-0001">2Fe-2S</keyword>
<dbReference type="PROSITE" id="PS00197">
    <property type="entry name" value="2FE2S_FER_1"/>
    <property type="match status" value="1"/>
</dbReference>
<dbReference type="SUPFAM" id="SSF47741">
    <property type="entry name" value="CO dehydrogenase ISP C-domain like"/>
    <property type="match status" value="1"/>
</dbReference>
<keyword evidence="8" id="KW-1185">Reference proteome</keyword>
<keyword evidence="5" id="KW-0411">Iron-sulfur</keyword>
<keyword evidence="3" id="KW-0560">Oxidoreductase</keyword>
<dbReference type="Pfam" id="PF01799">
    <property type="entry name" value="Fer2_2"/>
    <property type="match status" value="1"/>
</dbReference>
<dbReference type="AlphaFoldDB" id="A0A447CT10"/>
<reference evidence="8" key="1">
    <citation type="submission" date="2018-10" db="EMBL/GenBank/DDBJ databases">
        <authorList>
            <person name="Peiro R."/>
            <person name="Begona"/>
            <person name="Cbmso G."/>
            <person name="Lopez M."/>
            <person name="Gonzalez S."/>
            <person name="Sacristan E."/>
            <person name="Castillo E."/>
        </authorList>
    </citation>
    <scope>NUCLEOTIDE SEQUENCE [LARGE SCALE GENOMIC DNA]</scope>
</reference>
<evidence type="ECO:0000256" key="2">
    <source>
        <dbReference type="ARBA" id="ARBA00022723"/>
    </source>
</evidence>
<dbReference type="EMBL" id="UWOC01000128">
    <property type="protein sequence ID" value="VCU08379.1"/>
    <property type="molecule type" value="Genomic_DNA"/>
</dbReference>
<name>A0A447CT10_9BRAD</name>
<evidence type="ECO:0000256" key="1">
    <source>
        <dbReference type="ARBA" id="ARBA00022714"/>
    </source>
</evidence>
<evidence type="ECO:0000313" key="8">
    <source>
        <dbReference type="Proteomes" id="UP000289200"/>
    </source>
</evidence>
<sequence>MVLRLNVNGTVRETAAAADTPLLYVLRNDFALTGTKFGCGAGECGACTVLVDGRPLRACRTPVGELTNARILTIEGLGTAAHPHPLQAAALTEQAAQCGWCTGGMLVAAKALFDRNPKATESEVRAALADHLCRCGSHNRIVRAVLRAGRAPRRT</sequence>
<dbReference type="GO" id="GO:0046872">
    <property type="term" value="F:metal ion binding"/>
    <property type="evidence" value="ECO:0007669"/>
    <property type="project" value="UniProtKB-KW"/>
</dbReference>
<dbReference type="InterPro" id="IPR036010">
    <property type="entry name" value="2Fe-2S_ferredoxin-like_sf"/>
</dbReference>
<dbReference type="InterPro" id="IPR002888">
    <property type="entry name" value="2Fe-2S-bd"/>
</dbReference>
<dbReference type="CDD" id="cd00207">
    <property type="entry name" value="fer2"/>
    <property type="match status" value="1"/>
</dbReference>
<dbReference type="PANTHER" id="PTHR44379:SF6">
    <property type="entry name" value="BLR6046 PROTEIN"/>
    <property type="match status" value="1"/>
</dbReference>
<accession>A0A447CT10</accession>
<evidence type="ECO:0000313" key="7">
    <source>
        <dbReference type="EMBL" id="VCU08379.1"/>
    </source>
</evidence>
<comment type="caution">
    <text evidence="7">The sequence shown here is derived from an EMBL/GenBank/DDBJ whole genome shotgun (WGS) entry which is preliminary data.</text>
</comment>
<evidence type="ECO:0000256" key="4">
    <source>
        <dbReference type="ARBA" id="ARBA00023004"/>
    </source>
</evidence>
<organism evidence="7 8">
    <name type="scientific">Rhodoplanes serenus</name>
    <dbReference type="NCBI Taxonomy" id="200615"/>
    <lineage>
        <taxon>Bacteria</taxon>
        <taxon>Pseudomonadati</taxon>
        <taxon>Pseudomonadota</taxon>
        <taxon>Alphaproteobacteria</taxon>
        <taxon>Hyphomicrobiales</taxon>
        <taxon>Nitrobacteraceae</taxon>
        <taxon>Rhodoplanes</taxon>
    </lineage>
</organism>
<dbReference type="InterPro" id="IPR036884">
    <property type="entry name" value="2Fe-2S-bd_dom_sf"/>
</dbReference>
<evidence type="ECO:0000256" key="3">
    <source>
        <dbReference type="ARBA" id="ARBA00023002"/>
    </source>
</evidence>
<dbReference type="PANTHER" id="PTHR44379">
    <property type="entry name" value="OXIDOREDUCTASE WITH IRON-SULFUR SUBUNIT"/>
    <property type="match status" value="1"/>
</dbReference>
<dbReference type="GO" id="GO:0016491">
    <property type="term" value="F:oxidoreductase activity"/>
    <property type="evidence" value="ECO:0007669"/>
    <property type="project" value="UniProtKB-KW"/>
</dbReference>
<proteinExistence type="predicted"/>
<dbReference type="InterPro" id="IPR006058">
    <property type="entry name" value="2Fe2S_fd_BS"/>
</dbReference>
<dbReference type="Gene3D" id="1.10.150.120">
    <property type="entry name" value="[2Fe-2S]-binding domain"/>
    <property type="match status" value="1"/>
</dbReference>
<dbReference type="InterPro" id="IPR012675">
    <property type="entry name" value="Beta-grasp_dom_sf"/>
</dbReference>
<evidence type="ECO:0000259" key="6">
    <source>
        <dbReference type="PROSITE" id="PS51085"/>
    </source>
</evidence>
<evidence type="ECO:0000256" key="5">
    <source>
        <dbReference type="ARBA" id="ARBA00023014"/>
    </source>
</evidence>
<dbReference type="Proteomes" id="UP000289200">
    <property type="component" value="Unassembled WGS sequence"/>
</dbReference>
<dbReference type="InterPro" id="IPR051452">
    <property type="entry name" value="Diverse_Oxidoreductases"/>
</dbReference>
<dbReference type="InterPro" id="IPR001041">
    <property type="entry name" value="2Fe-2S_ferredoxin-type"/>
</dbReference>
<dbReference type="PROSITE" id="PS51085">
    <property type="entry name" value="2FE2S_FER_2"/>
    <property type="match status" value="1"/>
</dbReference>
<dbReference type="RefSeq" id="WP_129608495.1">
    <property type="nucleotide sequence ID" value="NZ_UWOC01000128.1"/>
</dbReference>
<feature type="domain" description="2Fe-2S ferredoxin-type" evidence="6">
    <location>
        <begin position="1"/>
        <end position="77"/>
    </location>
</feature>
<dbReference type="Pfam" id="PF00111">
    <property type="entry name" value="Fer2"/>
    <property type="match status" value="1"/>
</dbReference>
<gene>
    <name evidence="7" type="primary">nicA_2</name>
    <name evidence="7" type="ORF">RHODGE_RHODGE_01551</name>
</gene>
<dbReference type="OrthoDB" id="117063at2"/>
<dbReference type="SUPFAM" id="SSF54292">
    <property type="entry name" value="2Fe-2S ferredoxin-like"/>
    <property type="match status" value="1"/>
</dbReference>
<dbReference type="Gene3D" id="3.10.20.30">
    <property type="match status" value="1"/>
</dbReference>
<keyword evidence="4" id="KW-0408">Iron</keyword>
<dbReference type="GO" id="GO:0051537">
    <property type="term" value="F:2 iron, 2 sulfur cluster binding"/>
    <property type="evidence" value="ECO:0007669"/>
    <property type="project" value="UniProtKB-KW"/>
</dbReference>
<protein>
    <submittedName>
        <fullName evidence="7">Nicotinate dehydrogenase subunit A</fullName>
    </submittedName>
</protein>